<evidence type="ECO:0000256" key="1">
    <source>
        <dbReference type="ARBA" id="ARBA00022729"/>
    </source>
</evidence>
<evidence type="ECO:0000313" key="4">
    <source>
        <dbReference type="Proteomes" id="UP000031938"/>
    </source>
</evidence>
<sequence>MKHTIQLVLCMSVILILTVTTIQNPKHVKAEIQQNWSSDYPTENMQMGEQLTEPVIQDRDLSLEMKTLMVEEVSSILVASKMTSSSLTEVPNHIRNNFPSAAVTATGYTAGEESTGKNSSHPLYGITFSGVEVTRDMYSTIAADPNVFPIGSILYIPGYGYGVVADTGSAIKGNIIDLYYDTVDEVFQEWGKKEVMVYVIEVGDGTFTEEELSQLNNR</sequence>
<dbReference type="SUPFAM" id="SSF50685">
    <property type="entry name" value="Barwin-like endoglucanases"/>
    <property type="match status" value="1"/>
</dbReference>
<protein>
    <recommendedName>
        <fullName evidence="2">3D domain-containing protein</fullName>
    </recommendedName>
</protein>
<evidence type="ECO:0000259" key="2">
    <source>
        <dbReference type="Pfam" id="PF06725"/>
    </source>
</evidence>
<dbReference type="EMBL" id="JXRP01000022">
    <property type="protein sequence ID" value="KIL42613.1"/>
    <property type="molecule type" value="Genomic_DNA"/>
</dbReference>
<dbReference type="PANTHER" id="PTHR39160">
    <property type="entry name" value="CELL WALL-BINDING PROTEIN YOCH"/>
    <property type="match status" value="1"/>
</dbReference>
<dbReference type="Pfam" id="PF06725">
    <property type="entry name" value="3D"/>
    <property type="match status" value="1"/>
</dbReference>
<dbReference type="GO" id="GO:0019867">
    <property type="term" value="C:outer membrane"/>
    <property type="evidence" value="ECO:0007669"/>
    <property type="project" value="InterPro"/>
</dbReference>
<dbReference type="RefSeq" id="WP_084220150.1">
    <property type="nucleotide sequence ID" value="NZ_JXRP01000022.1"/>
</dbReference>
<keyword evidence="1" id="KW-0732">Signal</keyword>
<dbReference type="PATRIC" id="fig|889306.3.peg.3853"/>
<dbReference type="InterPro" id="IPR010611">
    <property type="entry name" value="3D_dom"/>
</dbReference>
<proteinExistence type="predicted"/>
<gene>
    <name evidence="3" type="ORF">KP78_38360</name>
</gene>
<dbReference type="GO" id="GO:0009254">
    <property type="term" value="P:peptidoglycan turnover"/>
    <property type="evidence" value="ECO:0007669"/>
    <property type="project" value="InterPro"/>
</dbReference>
<feature type="domain" description="3D" evidence="2">
    <location>
        <begin position="139"/>
        <end position="200"/>
    </location>
</feature>
<accession>A0A0C2VF33</accession>
<reference evidence="3 4" key="1">
    <citation type="submission" date="2015-01" db="EMBL/GenBank/DDBJ databases">
        <title>Genome sequencing of Jeotgalibacillus soli.</title>
        <authorList>
            <person name="Goh K.M."/>
            <person name="Chan K.-G."/>
            <person name="Yaakop A.S."/>
            <person name="Ee R."/>
            <person name="Gan H.M."/>
            <person name="Chan C.S."/>
        </authorList>
    </citation>
    <scope>NUCLEOTIDE SEQUENCE [LARGE SCALE GENOMIC DNA]</scope>
    <source>
        <strain evidence="3 4">P9</strain>
    </source>
</reference>
<dbReference type="InterPro" id="IPR036908">
    <property type="entry name" value="RlpA-like_sf"/>
</dbReference>
<dbReference type="PANTHER" id="PTHR39160:SF4">
    <property type="entry name" value="RESUSCITATION-PROMOTING FACTOR RPFB"/>
    <property type="match status" value="1"/>
</dbReference>
<dbReference type="Gene3D" id="2.40.40.10">
    <property type="entry name" value="RlpA-like domain"/>
    <property type="match status" value="1"/>
</dbReference>
<dbReference type="GO" id="GO:0004553">
    <property type="term" value="F:hydrolase activity, hydrolyzing O-glycosyl compounds"/>
    <property type="evidence" value="ECO:0007669"/>
    <property type="project" value="InterPro"/>
</dbReference>
<organism evidence="3 4">
    <name type="scientific">Jeotgalibacillus soli</name>
    <dbReference type="NCBI Taxonomy" id="889306"/>
    <lineage>
        <taxon>Bacteria</taxon>
        <taxon>Bacillati</taxon>
        <taxon>Bacillota</taxon>
        <taxon>Bacilli</taxon>
        <taxon>Bacillales</taxon>
        <taxon>Caryophanaceae</taxon>
        <taxon>Jeotgalibacillus</taxon>
    </lineage>
</organism>
<name>A0A0C2VF33_9BACL</name>
<dbReference type="AlphaFoldDB" id="A0A0C2VF33"/>
<dbReference type="STRING" id="889306.KP78_38360"/>
<evidence type="ECO:0000313" key="3">
    <source>
        <dbReference type="EMBL" id="KIL42613.1"/>
    </source>
</evidence>
<keyword evidence="4" id="KW-1185">Reference proteome</keyword>
<comment type="caution">
    <text evidence="3">The sequence shown here is derived from an EMBL/GenBank/DDBJ whole genome shotgun (WGS) entry which is preliminary data.</text>
</comment>
<dbReference type="CDD" id="cd22786">
    <property type="entry name" value="DPBB_YuiC-like"/>
    <property type="match status" value="1"/>
</dbReference>
<dbReference type="InterPro" id="IPR051933">
    <property type="entry name" value="Resuscitation_pf_RpfB"/>
</dbReference>
<dbReference type="Proteomes" id="UP000031938">
    <property type="component" value="Unassembled WGS sequence"/>
</dbReference>